<comment type="caution">
    <text evidence="5">The sequence shown here is derived from an EMBL/GenBank/DDBJ whole genome shotgun (WGS) entry which is preliminary data.</text>
</comment>
<dbReference type="Pfam" id="PF01734">
    <property type="entry name" value="Patatin"/>
    <property type="match status" value="1"/>
</dbReference>
<protein>
    <submittedName>
        <fullName evidence="5">Patatin-like phospholipase</fullName>
    </submittedName>
</protein>
<evidence type="ECO:0000256" key="1">
    <source>
        <dbReference type="ARBA" id="ARBA00010240"/>
    </source>
</evidence>
<keyword evidence="3" id="KW-0378">Hydrolase</keyword>
<dbReference type="InterPro" id="IPR016035">
    <property type="entry name" value="Acyl_Trfase/lysoPLipase"/>
</dbReference>
<dbReference type="SUPFAM" id="SSF52151">
    <property type="entry name" value="FabD/lysophospholipase-like"/>
    <property type="match status" value="1"/>
</dbReference>
<dbReference type="Gene3D" id="3.40.1090.10">
    <property type="entry name" value="Cytosolic phospholipase A2 catalytic domain"/>
    <property type="match status" value="1"/>
</dbReference>
<feature type="active site" description="Proton acceptor" evidence="3">
    <location>
        <position position="207"/>
    </location>
</feature>
<dbReference type="Proteomes" id="UP000294664">
    <property type="component" value="Unassembled WGS sequence"/>
</dbReference>
<reference evidence="5 6" key="1">
    <citation type="submission" date="2019-03" db="EMBL/GenBank/DDBJ databases">
        <title>Genomic Encyclopedia of Type Strains, Phase IV (KMG-IV): sequencing the most valuable type-strain genomes for metagenomic binning, comparative biology and taxonomic classification.</title>
        <authorList>
            <person name="Goeker M."/>
        </authorList>
    </citation>
    <scope>NUCLEOTIDE SEQUENCE [LARGE SCALE GENOMIC DNA]</scope>
    <source>
        <strain evidence="5 6">DSM 9035</strain>
    </source>
</reference>
<keyword evidence="3" id="KW-0442">Lipid degradation</keyword>
<dbReference type="RefSeq" id="WP_132034490.1">
    <property type="nucleotide sequence ID" value="NZ_SMAI01000015.1"/>
</dbReference>
<dbReference type="CDD" id="cd07199">
    <property type="entry name" value="Pat17_PNPLA8_PNPLA9_like"/>
    <property type="match status" value="1"/>
</dbReference>
<dbReference type="GO" id="GO:0016787">
    <property type="term" value="F:hydrolase activity"/>
    <property type="evidence" value="ECO:0007669"/>
    <property type="project" value="UniProtKB-UniRule"/>
</dbReference>
<feature type="short sequence motif" description="GXGXXG" evidence="3">
    <location>
        <begin position="16"/>
        <end position="21"/>
    </location>
</feature>
<evidence type="ECO:0000313" key="5">
    <source>
        <dbReference type="EMBL" id="TCT01992.1"/>
    </source>
</evidence>
<evidence type="ECO:0000313" key="6">
    <source>
        <dbReference type="Proteomes" id="UP000294664"/>
    </source>
</evidence>
<proteinExistence type="inferred from homology"/>
<evidence type="ECO:0000256" key="2">
    <source>
        <dbReference type="ARBA" id="ARBA00023098"/>
    </source>
</evidence>
<feature type="short sequence motif" description="DGA/G" evidence="3">
    <location>
        <begin position="207"/>
        <end position="209"/>
    </location>
</feature>
<dbReference type="InterPro" id="IPR002641">
    <property type="entry name" value="PNPLA_dom"/>
</dbReference>
<keyword evidence="2 3" id="KW-0443">Lipid metabolism</keyword>
<dbReference type="PANTHER" id="PTHR32176:SF92">
    <property type="entry name" value="XYLOSE ISOMERASE"/>
    <property type="match status" value="1"/>
</dbReference>
<dbReference type="AlphaFoldDB" id="A0A4R3LNQ6"/>
<comment type="similarity">
    <text evidence="1">Belongs to the patatin family.</text>
</comment>
<evidence type="ECO:0000259" key="4">
    <source>
        <dbReference type="PROSITE" id="PS51635"/>
    </source>
</evidence>
<keyword evidence="6" id="KW-1185">Reference proteome</keyword>
<dbReference type="OrthoDB" id="9807112at2"/>
<dbReference type="PANTHER" id="PTHR32176">
    <property type="entry name" value="XYLOSE ISOMERASE"/>
    <property type="match status" value="1"/>
</dbReference>
<gene>
    <name evidence="5" type="ORF">EDC64_11523</name>
</gene>
<name>A0A4R3LNQ6_9HYPH</name>
<evidence type="ECO:0000256" key="3">
    <source>
        <dbReference type="PROSITE-ProRule" id="PRU01161"/>
    </source>
</evidence>
<dbReference type="GO" id="GO:0016042">
    <property type="term" value="P:lipid catabolic process"/>
    <property type="evidence" value="ECO:0007669"/>
    <property type="project" value="UniProtKB-UniRule"/>
</dbReference>
<dbReference type="PROSITE" id="PS51635">
    <property type="entry name" value="PNPLA"/>
    <property type="match status" value="1"/>
</dbReference>
<feature type="active site" description="Nucleophile" evidence="3">
    <location>
        <position position="57"/>
    </location>
</feature>
<sequence length="379" mass="40038">MTTSSLPPFRVLSLDGGGMRGTYTATYLDRVGAAFAKRRGIAAVDIGAAFDLIVGTSTGGIIACALAAGVPLSDIVNLYVQHGPKIFSRSLPSGVMGAIPDAWKRPPALAAGTEVLRKALVEKLGTTTLGDIYAARGIGLAIPTVEMSQHRAWVFKTPHLKDTTNHRDDNYALVDVCLATTAAPIYRAMAAVDHPDNSSSGFNVFVDGGLWANNPVLIGLIDALDLTAPGQEIQIFCLGTCPMPAGEQIARSALDRGLGEWKFGGEAASLAVDAQQFAYDHMAKKLARHVNRNCTIIRFPSEKVPAALIPYLDLDETRSEAMEALINQARTDADMTNSKCAYAGTDVEAALICGLFNTVPPRTDPLAFRASPAAGPTVA</sequence>
<accession>A0A4R3LNQ6</accession>
<organism evidence="5 6">
    <name type="scientific">Aquabacter spiritensis</name>
    <dbReference type="NCBI Taxonomy" id="933073"/>
    <lineage>
        <taxon>Bacteria</taxon>
        <taxon>Pseudomonadati</taxon>
        <taxon>Pseudomonadota</taxon>
        <taxon>Alphaproteobacteria</taxon>
        <taxon>Hyphomicrobiales</taxon>
        <taxon>Xanthobacteraceae</taxon>
        <taxon>Aquabacter</taxon>
    </lineage>
</organism>
<feature type="short sequence motif" description="GXSXG" evidence="3">
    <location>
        <begin position="55"/>
        <end position="59"/>
    </location>
</feature>
<dbReference type="NCBIfam" id="NF041079">
    <property type="entry name" value="CBASS_lipase"/>
    <property type="match status" value="1"/>
</dbReference>
<dbReference type="EMBL" id="SMAI01000015">
    <property type="protein sequence ID" value="TCT01992.1"/>
    <property type="molecule type" value="Genomic_DNA"/>
</dbReference>
<feature type="domain" description="PNPLA" evidence="4">
    <location>
        <begin position="12"/>
        <end position="220"/>
    </location>
</feature>